<accession>X1HC48</accession>
<dbReference type="CDD" id="cd14667">
    <property type="entry name" value="3D_containing_proteins"/>
    <property type="match status" value="1"/>
</dbReference>
<dbReference type="InterPro" id="IPR059180">
    <property type="entry name" value="3D_YorM"/>
</dbReference>
<dbReference type="EMBL" id="BARU01016959">
    <property type="protein sequence ID" value="GAH54635.1"/>
    <property type="molecule type" value="Genomic_DNA"/>
</dbReference>
<dbReference type="AlphaFoldDB" id="X1HC48"/>
<name>X1HC48_9ZZZZ</name>
<evidence type="ECO:0000313" key="1">
    <source>
        <dbReference type="EMBL" id="GAH54635.1"/>
    </source>
</evidence>
<protein>
    <recommendedName>
        <fullName evidence="2">3D domain-containing protein</fullName>
    </recommendedName>
</protein>
<evidence type="ECO:0008006" key="2">
    <source>
        <dbReference type="Google" id="ProtNLM"/>
    </source>
</evidence>
<comment type="caution">
    <text evidence="1">The sequence shown here is derived from an EMBL/GenBank/DDBJ whole genome shotgun (WGS) entry which is preliminary data.</text>
</comment>
<organism evidence="1">
    <name type="scientific">marine sediment metagenome</name>
    <dbReference type="NCBI Taxonomy" id="412755"/>
    <lineage>
        <taxon>unclassified sequences</taxon>
        <taxon>metagenomes</taxon>
        <taxon>ecological metagenomes</taxon>
    </lineage>
</organism>
<sequence length="145" mass="16732">MNRLIYMVLIGMLLSITYAIYTLPIPIEAEEPKYFIMTSTAYSRHPNCISDKWNDGLTATGMPIREGIVAINVDRIDGKWVVKSPLKLGQKIYIEGMGYFSVEDTGPFTEKYFHFDIWNLDVYKEDYGEAEKWGIKRIKVHVLGE</sequence>
<reference evidence="1" key="1">
    <citation type="journal article" date="2014" name="Front. Microbiol.">
        <title>High frequency of phylogenetically diverse reductive dehalogenase-homologous genes in deep subseafloor sedimentary metagenomes.</title>
        <authorList>
            <person name="Kawai M."/>
            <person name="Futagami T."/>
            <person name="Toyoda A."/>
            <person name="Takaki Y."/>
            <person name="Nishi S."/>
            <person name="Hori S."/>
            <person name="Arai W."/>
            <person name="Tsubouchi T."/>
            <person name="Morono Y."/>
            <person name="Uchiyama I."/>
            <person name="Ito T."/>
            <person name="Fujiyama A."/>
            <person name="Inagaki F."/>
            <person name="Takami H."/>
        </authorList>
    </citation>
    <scope>NUCLEOTIDE SEQUENCE</scope>
    <source>
        <strain evidence="1">Expedition CK06-06</strain>
    </source>
</reference>
<gene>
    <name evidence="1" type="ORF">S03H2_28156</name>
</gene>
<proteinExistence type="predicted"/>